<dbReference type="PANTHER" id="PTHR12526">
    <property type="entry name" value="GLYCOSYLTRANSFERASE"/>
    <property type="match status" value="1"/>
</dbReference>
<dbReference type="Pfam" id="PF13439">
    <property type="entry name" value="Glyco_transf_4"/>
    <property type="match status" value="1"/>
</dbReference>
<organism evidence="4 5">
    <name type="scientific">Salinisphaera orenii MK-B5</name>
    <dbReference type="NCBI Taxonomy" id="856730"/>
    <lineage>
        <taxon>Bacteria</taxon>
        <taxon>Pseudomonadati</taxon>
        <taxon>Pseudomonadota</taxon>
        <taxon>Gammaproteobacteria</taxon>
        <taxon>Salinisphaerales</taxon>
        <taxon>Salinisphaeraceae</taxon>
        <taxon>Salinisphaera</taxon>
    </lineage>
</organism>
<proteinExistence type="predicted"/>
<evidence type="ECO:0000256" key="1">
    <source>
        <dbReference type="ARBA" id="ARBA00022676"/>
    </source>
</evidence>
<dbReference type="Proteomes" id="UP000283993">
    <property type="component" value="Unassembled WGS sequence"/>
</dbReference>
<name>A0A423PGJ4_9GAMM</name>
<gene>
    <name evidence="4" type="ORF">SAOR_14010</name>
</gene>
<dbReference type="SUPFAM" id="SSF53756">
    <property type="entry name" value="UDP-Glycosyltransferase/glycogen phosphorylase"/>
    <property type="match status" value="1"/>
</dbReference>
<dbReference type="GO" id="GO:0016757">
    <property type="term" value="F:glycosyltransferase activity"/>
    <property type="evidence" value="ECO:0007669"/>
    <property type="project" value="UniProtKB-KW"/>
</dbReference>
<keyword evidence="5" id="KW-1185">Reference proteome</keyword>
<dbReference type="AlphaFoldDB" id="A0A423PGJ4"/>
<comment type="caution">
    <text evidence="4">The sequence shown here is derived from an EMBL/GenBank/DDBJ whole genome shotgun (WGS) entry which is preliminary data.</text>
</comment>
<dbReference type="InterPro" id="IPR028098">
    <property type="entry name" value="Glyco_trans_4-like_N"/>
</dbReference>
<reference evidence="4 5" key="1">
    <citation type="submission" date="2013-10" db="EMBL/GenBank/DDBJ databases">
        <title>Salinisphaera orenii MK-B5 Genome Sequencing.</title>
        <authorList>
            <person name="Lai Q."/>
            <person name="Li C."/>
            <person name="Shao Z."/>
        </authorList>
    </citation>
    <scope>NUCLEOTIDE SEQUENCE [LARGE SCALE GENOMIC DNA]</scope>
    <source>
        <strain evidence="4 5">MK-B5</strain>
    </source>
</reference>
<evidence type="ECO:0000313" key="5">
    <source>
        <dbReference type="Proteomes" id="UP000283993"/>
    </source>
</evidence>
<dbReference type="EMBL" id="AYKH01000041">
    <property type="protein sequence ID" value="ROO24738.1"/>
    <property type="molecule type" value="Genomic_DNA"/>
</dbReference>
<accession>A0A423PGJ4</accession>
<sequence>MDAATTAEAGSVPLSLTHYVSLSGFGGVEQQFAAFVRRAAERQALDQSVVACSRRIHTLHREALAGVGHWRYEKKVCGFKLPQRPAQLRRARYRWLARTLQPDVALLWNRLGEQARVLDALGPRRCLYWEHGSAWLAGGVEAKRAVLDRLPAVICNSRAARRMLELHWQYRGVVRVCPNGMRSPQLAAAPRRRAADAPVRLGTASRLVPVKATCLAIHTLAALVERGVDAWLDIAGDGPLRGDLAALADALGVASRLRFRGVVADMAAFYEQIDVLLHPALREPFGVVAAEAAAAGCPVVCSAVDGLPEVVAHEHGGYCVPVTAGLERFRALGGSTAGLPPVVYDPVTDRIVPPRICEPAALADAVMRVIADPDRYARMSAAAIAHVRTAFDFDAHVDDVLAAAREYAATGTLAPAA</sequence>
<feature type="domain" description="Glycosyltransferase subfamily 4-like N-terminal" evidence="3">
    <location>
        <begin position="25"/>
        <end position="180"/>
    </location>
</feature>
<protein>
    <recommendedName>
        <fullName evidence="3">Glycosyltransferase subfamily 4-like N-terminal domain-containing protein</fullName>
    </recommendedName>
</protein>
<dbReference type="PANTHER" id="PTHR12526:SF510">
    <property type="entry name" value="D-INOSITOL 3-PHOSPHATE GLYCOSYLTRANSFERASE"/>
    <property type="match status" value="1"/>
</dbReference>
<keyword evidence="2" id="KW-0808">Transferase</keyword>
<dbReference type="Gene3D" id="3.40.50.2000">
    <property type="entry name" value="Glycogen Phosphorylase B"/>
    <property type="match status" value="4"/>
</dbReference>
<keyword evidence="1" id="KW-0328">Glycosyltransferase</keyword>
<evidence type="ECO:0000313" key="4">
    <source>
        <dbReference type="EMBL" id="ROO24738.1"/>
    </source>
</evidence>
<evidence type="ECO:0000259" key="3">
    <source>
        <dbReference type="Pfam" id="PF13439"/>
    </source>
</evidence>
<evidence type="ECO:0000256" key="2">
    <source>
        <dbReference type="ARBA" id="ARBA00022679"/>
    </source>
</evidence>
<dbReference type="Pfam" id="PF13692">
    <property type="entry name" value="Glyco_trans_1_4"/>
    <property type="match status" value="1"/>
</dbReference>
<dbReference type="RefSeq" id="WP_185015700.1">
    <property type="nucleotide sequence ID" value="NZ_AYKH01000041.1"/>
</dbReference>